<organism evidence="3">
    <name type="scientific">Ananas comosus var. bracteatus</name>
    <name type="common">red pineapple</name>
    <dbReference type="NCBI Taxonomy" id="296719"/>
    <lineage>
        <taxon>Eukaryota</taxon>
        <taxon>Viridiplantae</taxon>
        <taxon>Streptophyta</taxon>
        <taxon>Embryophyta</taxon>
        <taxon>Tracheophyta</taxon>
        <taxon>Spermatophyta</taxon>
        <taxon>Magnoliopsida</taxon>
        <taxon>Liliopsida</taxon>
        <taxon>Poales</taxon>
        <taxon>Bromeliaceae</taxon>
        <taxon>Bromelioideae</taxon>
        <taxon>Ananas</taxon>
    </lineage>
</organism>
<protein>
    <recommendedName>
        <fullName evidence="4">UV-stimulated scaffold protein A homolog</fullName>
    </recommendedName>
</protein>
<dbReference type="GO" id="GO:0005694">
    <property type="term" value="C:chromosome"/>
    <property type="evidence" value="ECO:0007669"/>
    <property type="project" value="TreeGrafter"/>
</dbReference>
<dbReference type="GO" id="GO:0000993">
    <property type="term" value="F:RNA polymerase II complex binding"/>
    <property type="evidence" value="ECO:0007669"/>
    <property type="project" value="TreeGrafter"/>
</dbReference>
<keyword evidence="1" id="KW-0175">Coiled coil</keyword>
<sequence>MGETGAEDEPRRSTAAAEQCGGDSGEAAVPRLIERATTSTAGRSTPPPQGHQIHRAILRRRDPRRRRFPHGPHEEAPLPVNSFSYDESQVRYLTVLIIDELFMRSKLFRSLFVVNLDQFLTLSVGFRRNMPLPPPSSIASNLRKKTIELLEKWNASFGIHYRQVRLGFDYLKNTLKFQFPNRLENAARLQQERRERERRTQEILLSKLENLKENYSSIKAEIQSTVDEIGECFEIINSQREEFTSNEDEVEEFKSFELQQIRLGSLKEGEKVCENNENTAVFDALRELHKLLVSKHLASVQEWISVLIRVELADNKFRDMALKEMIDIRNNIQSVRNRCKLLGCVLDDAHEQKAMKVDEEEEDLWEEGKVEIYNSGPSSINDSSVVNDMDVQSTSNDKTKPLDGRASSSNLERSKLLAEAPVMTWGPFLDNWGANRDALANQRGSSLMAIGAG</sequence>
<evidence type="ECO:0000313" key="3">
    <source>
        <dbReference type="EMBL" id="CAD1839247.1"/>
    </source>
</evidence>
<feature type="compositionally biased region" description="Basic residues" evidence="2">
    <location>
        <begin position="52"/>
        <end position="70"/>
    </location>
</feature>
<dbReference type="GO" id="GO:0009411">
    <property type="term" value="P:response to UV"/>
    <property type="evidence" value="ECO:0007669"/>
    <property type="project" value="InterPro"/>
</dbReference>
<dbReference type="PANTHER" id="PTHR28670:SF1">
    <property type="entry name" value="UV-STIMULATED SCAFFOLD PROTEIN A"/>
    <property type="match status" value="1"/>
</dbReference>
<proteinExistence type="predicted"/>
<reference evidence="3" key="1">
    <citation type="submission" date="2020-07" db="EMBL/GenBank/DDBJ databases">
        <authorList>
            <person name="Lin J."/>
        </authorList>
    </citation>
    <scope>NUCLEOTIDE SEQUENCE</scope>
</reference>
<dbReference type="Pfam" id="PF20867">
    <property type="entry name" value="UVSSA_N"/>
    <property type="match status" value="1"/>
</dbReference>
<feature type="region of interest" description="Disordered" evidence="2">
    <location>
        <begin position="1"/>
        <end position="80"/>
    </location>
</feature>
<dbReference type="PANTHER" id="PTHR28670">
    <property type="entry name" value="UV-STIMULATED SCAFFOLD PROTEIN A"/>
    <property type="match status" value="1"/>
</dbReference>
<accession>A0A6V7Q8L9</accession>
<dbReference type="InterPro" id="IPR049408">
    <property type="entry name" value="UVSSA_N_a-solenoid_rpt"/>
</dbReference>
<dbReference type="AlphaFoldDB" id="A0A6V7Q8L9"/>
<dbReference type="GO" id="GO:0006283">
    <property type="term" value="P:transcription-coupled nucleotide-excision repair"/>
    <property type="evidence" value="ECO:0007669"/>
    <property type="project" value="TreeGrafter"/>
</dbReference>
<name>A0A6V7Q8L9_ANACO</name>
<evidence type="ECO:0000256" key="1">
    <source>
        <dbReference type="SAM" id="Coils"/>
    </source>
</evidence>
<gene>
    <name evidence="3" type="ORF">CB5_LOCUS22458</name>
</gene>
<dbReference type="EMBL" id="LR862133">
    <property type="protein sequence ID" value="CAD1839247.1"/>
    <property type="molecule type" value="Genomic_DNA"/>
</dbReference>
<feature type="coiled-coil region" evidence="1">
    <location>
        <begin position="194"/>
        <end position="228"/>
    </location>
</feature>
<evidence type="ECO:0000256" key="2">
    <source>
        <dbReference type="SAM" id="MobiDB-lite"/>
    </source>
</evidence>
<dbReference type="InterPro" id="IPR018610">
    <property type="entry name" value="UVSSA"/>
</dbReference>
<feature type="region of interest" description="Disordered" evidence="2">
    <location>
        <begin position="390"/>
        <end position="410"/>
    </location>
</feature>
<evidence type="ECO:0008006" key="4">
    <source>
        <dbReference type="Google" id="ProtNLM"/>
    </source>
</evidence>